<keyword evidence="6" id="KW-0539">Nucleus</keyword>
<dbReference type="PROSITE" id="PS50294">
    <property type="entry name" value="WD_REPEATS_REGION"/>
    <property type="match status" value="3"/>
</dbReference>
<evidence type="ECO:0000256" key="6">
    <source>
        <dbReference type="ARBA" id="ARBA00023242"/>
    </source>
</evidence>
<dbReference type="SUPFAM" id="SSF81837">
    <property type="entry name" value="BEACH domain"/>
    <property type="match status" value="1"/>
</dbReference>
<feature type="repeat" description="WD" evidence="7">
    <location>
        <begin position="855"/>
        <end position="889"/>
    </location>
</feature>
<evidence type="ECO:0000259" key="8">
    <source>
        <dbReference type="PROSITE" id="PS50197"/>
    </source>
</evidence>
<comment type="caution">
    <text evidence="10">The sequence shown here is derived from an EMBL/GenBank/DDBJ whole genome shotgun (WGS) entry which is preliminary data.</text>
</comment>
<keyword evidence="4 7" id="KW-0853">WD repeat</keyword>
<keyword evidence="2" id="KW-0690">Ribosome biogenesis</keyword>
<evidence type="ECO:0000256" key="2">
    <source>
        <dbReference type="ARBA" id="ARBA00022517"/>
    </source>
</evidence>
<dbReference type="Proteomes" id="UP000639338">
    <property type="component" value="Unassembled WGS sequence"/>
</dbReference>
<dbReference type="InterPro" id="IPR000409">
    <property type="entry name" value="BEACH_dom"/>
</dbReference>
<dbReference type="CDD" id="cd06071">
    <property type="entry name" value="Beach"/>
    <property type="match status" value="1"/>
</dbReference>
<dbReference type="InterPro" id="IPR050865">
    <property type="entry name" value="BEACH_Domain"/>
</dbReference>
<keyword evidence="3" id="KW-0698">rRNA processing</keyword>
<dbReference type="PROSITE" id="PS00678">
    <property type="entry name" value="WD_REPEATS_1"/>
    <property type="match status" value="2"/>
</dbReference>
<dbReference type="InterPro" id="IPR036322">
    <property type="entry name" value="WD40_repeat_dom_sf"/>
</dbReference>
<gene>
    <name evidence="10" type="ORF">HCN44_009164</name>
</gene>
<dbReference type="PROSITE" id="PS51783">
    <property type="entry name" value="PH_BEACH"/>
    <property type="match status" value="1"/>
</dbReference>
<evidence type="ECO:0000313" key="11">
    <source>
        <dbReference type="Proteomes" id="UP000639338"/>
    </source>
</evidence>
<dbReference type="CDD" id="cd00200">
    <property type="entry name" value="WD40"/>
    <property type="match status" value="1"/>
</dbReference>
<organism evidence="10 11">
    <name type="scientific">Aphidius gifuensis</name>
    <name type="common">Parasitoid wasp</name>
    <dbReference type="NCBI Taxonomy" id="684658"/>
    <lineage>
        <taxon>Eukaryota</taxon>
        <taxon>Metazoa</taxon>
        <taxon>Ecdysozoa</taxon>
        <taxon>Arthropoda</taxon>
        <taxon>Hexapoda</taxon>
        <taxon>Insecta</taxon>
        <taxon>Pterygota</taxon>
        <taxon>Neoptera</taxon>
        <taxon>Endopterygota</taxon>
        <taxon>Hymenoptera</taxon>
        <taxon>Apocrita</taxon>
        <taxon>Ichneumonoidea</taxon>
        <taxon>Braconidae</taxon>
        <taxon>Aphidiinae</taxon>
        <taxon>Aphidius</taxon>
    </lineage>
</organism>
<evidence type="ECO:0000256" key="4">
    <source>
        <dbReference type="ARBA" id="ARBA00022574"/>
    </source>
</evidence>
<dbReference type="InterPro" id="IPR011993">
    <property type="entry name" value="PH-like_dom_sf"/>
</dbReference>
<name>A0A834Y357_APHGI</name>
<reference evidence="10 11" key="1">
    <citation type="submission" date="2020-08" db="EMBL/GenBank/DDBJ databases">
        <title>Aphidius gifuensis genome sequencing and assembly.</title>
        <authorList>
            <person name="Du Z."/>
        </authorList>
    </citation>
    <scope>NUCLEOTIDE SEQUENCE [LARGE SCALE GENOMIC DNA]</scope>
    <source>
        <strain evidence="10">YNYX2018</strain>
        <tissue evidence="10">Adults</tissue>
    </source>
</reference>
<dbReference type="AlphaFoldDB" id="A0A834Y357"/>
<dbReference type="Gene3D" id="1.10.1540.10">
    <property type="entry name" value="BEACH domain"/>
    <property type="match status" value="1"/>
</dbReference>
<sequence>MEKERFTMLLLEPGEIFFEDYSVRMMLDNSCENETKTWMDGRLKLCSKSLVFVNKELNEPLIKLQFKEIISVELVEEQTNELSIIVKQYAEMLKGNRLEPYKFIHKKSKFNISFNYANTDDCLPHIMQLHRAATLPTAEQNGMIMTIVHSRQSRFNFDKSWLEDLSEIVQIIFEVQANKVQPLIVNPGRVLLTNCRIYFQPYNNLDQYPVLKINLKNVKSILKRRFLLRQVGLEIKWLKLPDNKEECLFLSVKNQDDRDKLYNKIIEQPLLKLDIVPQNQMTIQWQNGGLSNYDYLLYINSLADRTFHDLTQYPVMPWIIQDYTSTKLDLNDPKIFRDLSKPIGALEPNRLERLKERYQEMSGNKFLYGSHYSAPGFVLFYLVRKYPQYMLCLQNGRFDHPDRMFNNVADVWKNVLANMSDFKELVPEFYDPNNKGDFLINSYGIDFGYRHDGVKVGDVHLPPWADSPRDFVQKLRDALESDWVSENLHQWIDLIFGYKQRGIEAEKSDNVFFHLCYEGAVDLDTIKDINDRHGLEVQIMEFGQIPKQIFTLPHPKRLINSSSSLCESALRTTLLLKSRFENPCSKLSLSQSIVLSSHKEIVSTIIEMNGKGNDVASVGHDGNLKIYSLKDKKLKRSVSLSNLPLSSCVFYTTRNEQNIIVAGSWDNTLIFYDLEFGKVIDILLAHDDAVSSLTLIPSRNILISGSWDCTAKVWRAYESGGKTRIQDRLIAQLDHDSKVTCLLTSNDEKLLVSGTEDGEIFVWNTDSYDIQCSIKGHGTKINSMTFDTDCKNIISCSNDRLINVFDVLTSTKIYSTSLDNEPTSLCWIGTFLLIGDDHGNLILWDSQEAVFISNIHCHEGPLTSIRKTNDNKKIMTGSVDKKIIVWNCD</sequence>
<feature type="repeat" description="WD" evidence="7">
    <location>
        <begin position="732"/>
        <end position="767"/>
    </location>
</feature>
<feature type="repeat" description="WD" evidence="7">
    <location>
        <begin position="683"/>
        <end position="714"/>
    </location>
</feature>
<feature type="domain" description="BEACH-type PH" evidence="9">
    <location>
        <begin position="166"/>
        <end position="266"/>
    </location>
</feature>
<feature type="domain" description="BEACH" evidence="8">
    <location>
        <begin position="270"/>
        <end position="557"/>
    </location>
</feature>
<dbReference type="PROSITE" id="PS50197">
    <property type="entry name" value="BEACH"/>
    <property type="match status" value="1"/>
</dbReference>
<keyword evidence="5" id="KW-0677">Repeat</keyword>
<dbReference type="InterPro" id="IPR015943">
    <property type="entry name" value="WD40/YVTN_repeat-like_dom_sf"/>
</dbReference>
<dbReference type="Pfam" id="PF00400">
    <property type="entry name" value="WD40"/>
    <property type="match status" value="1"/>
</dbReference>
<protein>
    <submittedName>
        <fullName evidence="10">Uncharacterized protein</fullName>
    </submittedName>
</protein>
<dbReference type="SUPFAM" id="SSF50978">
    <property type="entry name" value="WD40 repeat-like"/>
    <property type="match status" value="1"/>
</dbReference>
<evidence type="ECO:0000256" key="1">
    <source>
        <dbReference type="ARBA" id="ARBA00004604"/>
    </source>
</evidence>
<feature type="repeat" description="WD" evidence="7">
    <location>
        <begin position="774"/>
        <end position="815"/>
    </location>
</feature>
<dbReference type="InterPro" id="IPR001680">
    <property type="entry name" value="WD40_rpt"/>
</dbReference>
<dbReference type="SMART" id="SM00320">
    <property type="entry name" value="WD40"/>
    <property type="match status" value="7"/>
</dbReference>
<dbReference type="InterPro" id="IPR057644">
    <property type="entry name" value="Beta-prop_WDR75_2nd"/>
</dbReference>
<dbReference type="InterPro" id="IPR057496">
    <property type="entry name" value="FAN-like_PH"/>
</dbReference>
<dbReference type="OrthoDB" id="26681at2759"/>
<dbReference type="FunFam" id="1.10.1540.10:FF:000001">
    <property type="entry name" value="neurobeachin isoform X1"/>
    <property type="match status" value="1"/>
</dbReference>
<evidence type="ECO:0000256" key="3">
    <source>
        <dbReference type="ARBA" id="ARBA00022552"/>
    </source>
</evidence>
<dbReference type="InterPro" id="IPR023362">
    <property type="entry name" value="PH-BEACH_dom"/>
</dbReference>
<evidence type="ECO:0000313" key="10">
    <source>
        <dbReference type="EMBL" id="KAF7997766.1"/>
    </source>
</evidence>
<dbReference type="SUPFAM" id="SSF50729">
    <property type="entry name" value="PH domain-like"/>
    <property type="match status" value="1"/>
</dbReference>
<keyword evidence="11" id="KW-1185">Reference proteome</keyword>
<dbReference type="PANTHER" id="PTHR13743">
    <property type="entry name" value="BEIGE/BEACH-RELATED"/>
    <property type="match status" value="1"/>
</dbReference>
<evidence type="ECO:0000256" key="5">
    <source>
        <dbReference type="ARBA" id="ARBA00022737"/>
    </source>
</evidence>
<dbReference type="Pfam" id="PF25400">
    <property type="entry name" value="PH_FAN"/>
    <property type="match status" value="1"/>
</dbReference>
<dbReference type="InterPro" id="IPR019775">
    <property type="entry name" value="WD40_repeat_CS"/>
</dbReference>
<dbReference type="SMART" id="SM01026">
    <property type="entry name" value="Beach"/>
    <property type="match status" value="1"/>
</dbReference>
<evidence type="ECO:0000259" key="9">
    <source>
        <dbReference type="PROSITE" id="PS51783"/>
    </source>
</evidence>
<dbReference type="Pfam" id="PF23769">
    <property type="entry name" value="Beta-prop_WDR75_2nd"/>
    <property type="match status" value="1"/>
</dbReference>
<dbReference type="Pfam" id="PF02138">
    <property type="entry name" value="Beach"/>
    <property type="match status" value="1"/>
</dbReference>
<dbReference type="InterPro" id="IPR036372">
    <property type="entry name" value="BEACH_dom_sf"/>
</dbReference>
<accession>A0A834Y357</accession>
<dbReference type="EMBL" id="JACMRX010000001">
    <property type="protein sequence ID" value="KAF7997766.1"/>
    <property type="molecule type" value="Genomic_DNA"/>
</dbReference>
<comment type="subcellular location">
    <subcellularLocation>
        <location evidence="1">Nucleus</location>
        <location evidence="1">Nucleolus</location>
    </subcellularLocation>
</comment>
<dbReference type="Gene3D" id="2.30.29.30">
    <property type="entry name" value="Pleckstrin-homology domain (PH domain)/Phosphotyrosine-binding domain (PTB)"/>
    <property type="match status" value="1"/>
</dbReference>
<dbReference type="PROSITE" id="PS50082">
    <property type="entry name" value="WD_REPEATS_2"/>
    <property type="match status" value="4"/>
</dbReference>
<dbReference type="PANTHER" id="PTHR13743:SF123">
    <property type="entry name" value="PROTEIN FAN"/>
    <property type="match status" value="1"/>
</dbReference>
<evidence type="ECO:0000256" key="7">
    <source>
        <dbReference type="PROSITE-ProRule" id="PRU00221"/>
    </source>
</evidence>
<dbReference type="Gene3D" id="2.130.10.10">
    <property type="entry name" value="YVTN repeat-like/Quinoprotein amine dehydrogenase"/>
    <property type="match status" value="2"/>
</dbReference>
<proteinExistence type="predicted"/>